<feature type="coiled-coil region" evidence="2">
    <location>
        <begin position="419"/>
        <end position="460"/>
    </location>
</feature>
<dbReference type="PROSITE" id="PS50297">
    <property type="entry name" value="ANK_REP_REGION"/>
    <property type="match status" value="1"/>
</dbReference>
<feature type="coiled-coil region" evidence="2">
    <location>
        <begin position="291"/>
        <end position="373"/>
    </location>
</feature>
<dbReference type="Pfam" id="PF13857">
    <property type="entry name" value="Ank_5"/>
    <property type="match status" value="1"/>
</dbReference>
<dbReference type="PANTHER" id="PTHR24125">
    <property type="entry name" value="ANKYRIN REPEAT AND DEATH DOMAIN-CONTAINING PROTEIN"/>
    <property type="match status" value="1"/>
</dbReference>
<dbReference type="Gene3D" id="1.25.40.20">
    <property type="entry name" value="Ankyrin repeat-containing domain"/>
    <property type="match status" value="1"/>
</dbReference>
<feature type="coiled-coil region" evidence="2">
    <location>
        <begin position="593"/>
        <end position="648"/>
    </location>
</feature>
<evidence type="ECO:0000256" key="2">
    <source>
        <dbReference type="SAM" id="Coils"/>
    </source>
</evidence>
<feature type="repeat" description="ANK" evidence="1">
    <location>
        <begin position="39"/>
        <end position="71"/>
    </location>
</feature>
<dbReference type="InterPro" id="IPR036770">
    <property type="entry name" value="Ankyrin_rpt-contain_sf"/>
</dbReference>
<evidence type="ECO:0000256" key="1">
    <source>
        <dbReference type="PROSITE-ProRule" id="PRU00023"/>
    </source>
</evidence>
<dbReference type="InterPro" id="IPR052457">
    <property type="entry name" value="Ankyrin-DD_containing_protein"/>
</dbReference>
<feature type="region of interest" description="Disordered" evidence="3">
    <location>
        <begin position="711"/>
        <end position="731"/>
    </location>
</feature>
<name>A0A7S0RBG7_9CHLO</name>
<accession>A0A7S0RBG7</accession>
<dbReference type="AlphaFoldDB" id="A0A7S0RBG7"/>
<protein>
    <submittedName>
        <fullName evidence="4">Uncharacterized protein</fullName>
    </submittedName>
</protein>
<dbReference type="PANTHER" id="PTHR24125:SF5">
    <property type="entry name" value="ANKYRIN REPEAT PROTEIN"/>
    <property type="match status" value="1"/>
</dbReference>
<feature type="compositionally biased region" description="Polar residues" evidence="3">
    <location>
        <begin position="718"/>
        <end position="730"/>
    </location>
</feature>
<dbReference type="EMBL" id="HBFA01022559">
    <property type="protein sequence ID" value="CAD8672736.1"/>
    <property type="molecule type" value="Transcribed_RNA"/>
</dbReference>
<organism evidence="4">
    <name type="scientific">Pyramimonas obovata</name>
    <dbReference type="NCBI Taxonomy" id="1411642"/>
    <lineage>
        <taxon>Eukaryota</taxon>
        <taxon>Viridiplantae</taxon>
        <taxon>Chlorophyta</taxon>
        <taxon>Pyramimonadophyceae</taxon>
        <taxon>Pyramimonadales</taxon>
        <taxon>Pyramimonadaceae</taxon>
        <taxon>Pyramimonas</taxon>
        <taxon>Pyramimonas incertae sedis</taxon>
    </lineage>
</organism>
<proteinExistence type="predicted"/>
<dbReference type="SUPFAM" id="SSF48403">
    <property type="entry name" value="Ankyrin repeat"/>
    <property type="match status" value="1"/>
</dbReference>
<evidence type="ECO:0000256" key="3">
    <source>
        <dbReference type="SAM" id="MobiDB-lite"/>
    </source>
</evidence>
<dbReference type="PROSITE" id="PS50088">
    <property type="entry name" value="ANK_REPEAT"/>
    <property type="match status" value="1"/>
</dbReference>
<dbReference type="InterPro" id="IPR002110">
    <property type="entry name" value="Ankyrin_rpt"/>
</dbReference>
<evidence type="ECO:0000313" key="4">
    <source>
        <dbReference type="EMBL" id="CAD8672736.1"/>
    </source>
</evidence>
<keyword evidence="1" id="KW-0040">ANK repeat</keyword>
<sequence>MTDQLPPSIFNSAKRGDIDCLRNYLLDHSACDINTTGQNGNTILHIAARHGQEEIIEMLHQIAPELDRRLDPNIKNNEGNTALDVAETFFHIKSARVLRNYFYSPVTAGASPAPSATLAVVGQTSEHQTISSLPRFAANTENYKIYAHRGASAGEHAQGRGLSTLTARGMELLEKYSMEFETEKDRILMQKCRAVMEIEVCDSREIANTERATTQRLKDYLMTMEMELETAKSTIKQRETDLKEGLSYYQEQVIAVTSNHDETRAALQESRDELARFTAAIAEHDDLVALVAQLTTDLDLMTKAKEEAQKAADVAEKLRQEVNHLSGMVELSVSLPKKIEDMQERLTKQFNMNRDLKEELEEKVEEIKRFRGLEGELASAQGTVETCQKKILALEHTIIQHEGSLADAELKFQDKVSEVDDLEVTILEMKNLLDATEDRVAELEKKLVDKICDMEALEAEKDKKTKALQDKFFESKETLRVLEEEKAALYNVVDDRVVTEKTMQKEMAETKSKLDERVQQVAQLICKLEDQQKKVVLLKVQLNQITTHNDIVEKEIEKQRGLAQEAHEKAAMMEARAAAALALDKDAQLVVVLDELETTKEHLLRTRQILAEQSKKTAEVTVGQVAELEQVKAKLASTEEELVRTGQTLADQTKLLSERSTGKAPDTSAERSWSWESGEALANKLKEAKAALAEAERYKPEMERYKAEVESLREGASARQNAPTAEQSGSRLREQYEAKMKQLETQHQKEVEEMRDRETALRSELVKAADERVKAVQKSTEAFKELYEIEIEELRQEMSKERAKIQEEMSRTQTRLG</sequence>
<keyword evidence="2" id="KW-0175">Coiled coil</keyword>
<gene>
    <name evidence="4" type="ORF">POBO1169_LOCUS11462</name>
</gene>
<dbReference type="SMART" id="SM00248">
    <property type="entry name" value="ANK"/>
    <property type="match status" value="2"/>
</dbReference>
<reference evidence="4" key="1">
    <citation type="submission" date="2021-01" db="EMBL/GenBank/DDBJ databases">
        <authorList>
            <person name="Corre E."/>
            <person name="Pelletier E."/>
            <person name="Niang G."/>
            <person name="Scheremetjew M."/>
            <person name="Finn R."/>
            <person name="Kale V."/>
            <person name="Holt S."/>
            <person name="Cochrane G."/>
            <person name="Meng A."/>
            <person name="Brown T."/>
            <person name="Cohen L."/>
        </authorList>
    </citation>
    <scope>NUCLEOTIDE SEQUENCE</scope>
    <source>
        <strain evidence="4">CCMP722</strain>
    </source>
</reference>